<dbReference type="RefSeq" id="WP_155477733.1">
    <property type="nucleotide sequence ID" value="NZ_WNKU01000031.1"/>
</dbReference>
<name>A0A6I3SNN7_HELMO</name>
<dbReference type="EMBL" id="WNKU01000031">
    <property type="protein sequence ID" value="MTV50653.1"/>
    <property type="molecule type" value="Genomic_DNA"/>
</dbReference>
<accession>A0A6I3SNN7</accession>
<keyword evidence="2" id="KW-1185">Reference proteome</keyword>
<dbReference type="OrthoDB" id="5522207at2"/>
<evidence type="ECO:0000313" key="1">
    <source>
        <dbReference type="EMBL" id="MTV50653.1"/>
    </source>
</evidence>
<protein>
    <submittedName>
        <fullName evidence="1">Uncharacterized protein</fullName>
    </submittedName>
</protein>
<gene>
    <name evidence="1" type="ORF">GJ688_17085</name>
</gene>
<organism evidence="1 2">
    <name type="scientific">Heliobacterium mobile</name>
    <name type="common">Heliobacillus mobilis</name>
    <dbReference type="NCBI Taxonomy" id="28064"/>
    <lineage>
        <taxon>Bacteria</taxon>
        <taxon>Bacillati</taxon>
        <taxon>Bacillota</taxon>
        <taxon>Clostridia</taxon>
        <taxon>Eubacteriales</taxon>
        <taxon>Heliobacteriaceae</taxon>
        <taxon>Heliobacterium</taxon>
    </lineage>
</organism>
<dbReference type="AlphaFoldDB" id="A0A6I3SNN7"/>
<reference evidence="1 2" key="1">
    <citation type="submission" date="2019-11" db="EMBL/GenBank/DDBJ databases">
        <title>Whole-genome sequence of a the green, strictly anaerobic photosynthetic bacterium Heliobacillus mobilis DSM 6151.</title>
        <authorList>
            <person name="Kyndt J.A."/>
            <person name="Meyer T.E."/>
        </authorList>
    </citation>
    <scope>NUCLEOTIDE SEQUENCE [LARGE SCALE GENOMIC DNA]</scope>
    <source>
        <strain evidence="1 2">DSM 6151</strain>
    </source>
</reference>
<dbReference type="Proteomes" id="UP000430670">
    <property type="component" value="Unassembled WGS sequence"/>
</dbReference>
<comment type="caution">
    <text evidence="1">The sequence shown here is derived from an EMBL/GenBank/DDBJ whole genome shotgun (WGS) entry which is preliminary data.</text>
</comment>
<sequence length="85" mass="9412">MKFDAGITSMHPELFCSDFSLDIFGALFMRHFAGDWGLVSPETWTSNEHAITHGGELVSLHTVPNGRKIKIVTNAQRSGTIAFYV</sequence>
<proteinExistence type="predicted"/>
<evidence type="ECO:0000313" key="2">
    <source>
        <dbReference type="Proteomes" id="UP000430670"/>
    </source>
</evidence>